<dbReference type="Pfam" id="PF12348">
    <property type="entry name" value="CLASP_N"/>
    <property type="match status" value="1"/>
</dbReference>
<evidence type="ECO:0000313" key="3">
    <source>
        <dbReference type="EMBL" id="KAH9304126.1"/>
    </source>
</evidence>
<accession>A0AA38CQG3</accession>
<dbReference type="GO" id="GO:0005881">
    <property type="term" value="C:cytoplasmic microtubule"/>
    <property type="evidence" value="ECO:0007669"/>
    <property type="project" value="TreeGrafter"/>
</dbReference>
<evidence type="ECO:0000256" key="1">
    <source>
        <dbReference type="SAM" id="MobiDB-lite"/>
    </source>
</evidence>
<evidence type="ECO:0000259" key="2">
    <source>
        <dbReference type="SMART" id="SM01349"/>
    </source>
</evidence>
<dbReference type="SMART" id="SM01349">
    <property type="entry name" value="TOG"/>
    <property type="match status" value="1"/>
</dbReference>
<dbReference type="AlphaFoldDB" id="A0AA38CQG3"/>
<evidence type="ECO:0000313" key="4">
    <source>
        <dbReference type="Proteomes" id="UP000824469"/>
    </source>
</evidence>
<dbReference type="Proteomes" id="UP000824469">
    <property type="component" value="Unassembled WGS sequence"/>
</dbReference>
<dbReference type="SUPFAM" id="SSF48371">
    <property type="entry name" value="ARM repeat"/>
    <property type="match status" value="1"/>
</dbReference>
<dbReference type="InterPro" id="IPR016024">
    <property type="entry name" value="ARM-type_fold"/>
</dbReference>
<dbReference type="InterPro" id="IPR011989">
    <property type="entry name" value="ARM-like"/>
</dbReference>
<name>A0AA38CQG3_TAXCH</name>
<feature type="region of interest" description="Disordered" evidence="1">
    <location>
        <begin position="1"/>
        <end position="38"/>
    </location>
</feature>
<comment type="caution">
    <text evidence="3">The sequence shown here is derived from an EMBL/GenBank/DDBJ whole genome shotgun (WGS) entry which is preliminary data.</text>
</comment>
<keyword evidence="4" id="KW-1185">Reference proteome</keyword>
<sequence>MSGKALRDHNASPLLDRKAGSSNKGSIGKSLSGNNIENVDMQNSKNLNQDATAIKTSSEAAKLTDAVPEIVCPEIEYVESENLNDLPDVDAHLATLLDRLDSKDWLMVCEALTHARQLSIFHKEAMLPILANEIILIVKSVKNPRSALCKTAIMASSDLFKAYQDQMIDYLDPLLLQLFLRSSQDKRFVAEAAEKALIMMTTCISPNLLVHKLQPYVKHKNPRIRAKASVCICRSVQRLGLEGIKDYGLDTLLQIAASQLSDQLPEAREAARILALELRSVYDKYVFGHQLQEEVAQPPSNNDAWEQFCKTKLSTINALAVIRVTTATT</sequence>
<dbReference type="PANTHER" id="PTHR21567">
    <property type="entry name" value="CLASP"/>
    <property type="match status" value="1"/>
</dbReference>
<organism evidence="3 4">
    <name type="scientific">Taxus chinensis</name>
    <name type="common">Chinese yew</name>
    <name type="synonym">Taxus wallichiana var. chinensis</name>
    <dbReference type="NCBI Taxonomy" id="29808"/>
    <lineage>
        <taxon>Eukaryota</taxon>
        <taxon>Viridiplantae</taxon>
        <taxon>Streptophyta</taxon>
        <taxon>Embryophyta</taxon>
        <taxon>Tracheophyta</taxon>
        <taxon>Spermatophyta</taxon>
        <taxon>Pinopsida</taxon>
        <taxon>Pinidae</taxon>
        <taxon>Conifers II</taxon>
        <taxon>Cupressales</taxon>
        <taxon>Taxaceae</taxon>
        <taxon>Taxus</taxon>
    </lineage>
</organism>
<dbReference type="OMA" id="SWENFCQ"/>
<dbReference type="GO" id="GO:0008017">
    <property type="term" value="F:microtubule binding"/>
    <property type="evidence" value="ECO:0007669"/>
    <property type="project" value="TreeGrafter"/>
</dbReference>
<dbReference type="EMBL" id="JAHRHJ020000008">
    <property type="protein sequence ID" value="KAH9304126.1"/>
    <property type="molecule type" value="Genomic_DNA"/>
</dbReference>
<feature type="compositionally biased region" description="Basic and acidic residues" evidence="1">
    <location>
        <begin position="1"/>
        <end position="19"/>
    </location>
</feature>
<dbReference type="InterPro" id="IPR034085">
    <property type="entry name" value="TOG"/>
</dbReference>
<feature type="domain" description="TOG" evidence="2">
    <location>
        <begin position="76"/>
        <end position="304"/>
    </location>
</feature>
<dbReference type="GO" id="GO:0000226">
    <property type="term" value="P:microtubule cytoskeleton organization"/>
    <property type="evidence" value="ECO:0007669"/>
    <property type="project" value="TreeGrafter"/>
</dbReference>
<dbReference type="PANTHER" id="PTHR21567:SF62">
    <property type="entry name" value="ARM REPEAT SUPERFAMILY PROTEIN"/>
    <property type="match status" value="1"/>
</dbReference>
<dbReference type="Gene3D" id="1.25.10.10">
    <property type="entry name" value="Leucine-rich Repeat Variant"/>
    <property type="match status" value="1"/>
</dbReference>
<protein>
    <recommendedName>
        <fullName evidence="2">TOG domain-containing protein</fullName>
    </recommendedName>
</protein>
<dbReference type="InterPro" id="IPR024395">
    <property type="entry name" value="CLASP_N_dom"/>
</dbReference>
<gene>
    <name evidence="3" type="ORF">KI387_008530</name>
</gene>
<feature type="compositionally biased region" description="Polar residues" evidence="1">
    <location>
        <begin position="20"/>
        <end position="38"/>
    </location>
</feature>
<reference evidence="3 4" key="1">
    <citation type="journal article" date="2021" name="Nat. Plants">
        <title>The Taxus genome provides insights into paclitaxel biosynthesis.</title>
        <authorList>
            <person name="Xiong X."/>
            <person name="Gou J."/>
            <person name="Liao Q."/>
            <person name="Li Y."/>
            <person name="Zhou Q."/>
            <person name="Bi G."/>
            <person name="Li C."/>
            <person name="Du R."/>
            <person name="Wang X."/>
            <person name="Sun T."/>
            <person name="Guo L."/>
            <person name="Liang H."/>
            <person name="Lu P."/>
            <person name="Wu Y."/>
            <person name="Zhang Z."/>
            <person name="Ro D.K."/>
            <person name="Shang Y."/>
            <person name="Huang S."/>
            <person name="Yan J."/>
        </authorList>
    </citation>
    <scope>NUCLEOTIDE SEQUENCE [LARGE SCALE GENOMIC DNA]</scope>
    <source>
        <strain evidence="3">Ta-2019</strain>
    </source>
</reference>
<proteinExistence type="predicted"/>